<accession>A0A6I1I7A7</accession>
<sequence length="105" mass="11416">MGLNLRKLHELLFYAIDKASPCNLALDNSSNTLGKIADKLLTDLKITPQGKSDMWQIVDTSVRGYAGGEILPSAIQSQCATPMEMWEAQCKASKVAPVPEPDNVL</sequence>
<keyword evidence="2" id="KW-1185">Reference proteome</keyword>
<comment type="caution">
    <text evidence="1">The sequence shown here is derived from an EMBL/GenBank/DDBJ whole genome shotgun (WGS) entry which is preliminary data.</text>
</comment>
<protein>
    <submittedName>
        <fullName evidence="1">Uncharacterized protein</fullName>
    </submittedName>
</protein>
<proteinExistence type="predicted"/>
<dbReference type="RefSeq" id="WP_152280950.1">
    <property type="nucleotide sequence ID" value="NZ_WFLI01000001.1"/>
</dbReference>
<organism evidence="1 2">
    <name type="scientific">Janthinobacterium violaceinigrum</name>
    <dbReference type="NCBI Taxonomy" id="2654252"/>
    <lineage>
        <taxon>Bacteria</taxon>
        <taxon>Pseudomonadati</taxon>
        <taxon>Pseudomonadota</taxon>
        <taxon>Betaproteobacteria</taxon>
        <taxon>Burkholderiales</taxon>
        <taxon>Oxalobacteraceae</taxon>
        <taxon>Janthinobacterium</taxon>
    </lineage>
</organism>
<dbReference type="Proteomes" id="UP000468717">
    <property type="component" value="Unassembled WGS sequence"/>
</dbReference>
<dbReference type="AlphaFoldDB" id="A0A6I1I7A7"/>
<reference evidence="1 2" key="1">
    <citation type="submission" date="2019-10" db="EMBL/GenBank/DDBJ databases">
        <title>Three novel species isolated from a subtropical stream in China.</title>
        <authorList>
            <person name="Lu H."/>
        </authorList>
    </citation>
    <scope>NUCLEOTIDE SEQUENCE [LARGE SCALE GENOMIC DNA]</scope>
    <source>
        <strain evidence="1 2">FT13W</strain>
    </source>
</reference>
<evidence type="ECO:0000313" key="2">
    <source>
        <dbReference type="Proteomes" id="UP000468717"/>
    </source>
</evidence>
<dbReference type="EMBL" id="WFLI01000001">
    <property type="protein sequence ID" value="KAB8066884.1"/>
    <property type="molecule type" value="Genomic_DNA"/>
</dbReference>
<evidence type="ECO:0000313" key="1">
    <source>
        <dbReference type="EMBL" id="KAB8066884.1"/>
    </source>
</evidence>
<gene>
    <name evidence="1" type="ORF">GCN75_01055</name>
</gene>
<name>A0A6I1I7A7_9BURK</name>